<dbReference type="OrthoDB" id="5570127at2759"/>
<proteinExistence type="predicted"/>
<comment type="caution">
    <text evidence="1">The sequence shown here is derived from an EMBL/GenBank/DDBJ whole genome shotgun (WGS) entry which is preliminary data.</text>
</comment>
<dbReference type="GO" id="GO:0005634">
    <property type="term" value="C:nucleus"/>
    <property type="evidence" value="ECO:0007669"/>
    <property type="project" value="TreeGrafter"/>
</dbReference>
<name>A0A212CZM8_CEREH</name>
<gene>
    <name evidence="1" type="ORF">Celaphus_00007307</name>
</gene>
<dbReference type="PANTHER" id="PTHR11139">
    <property type="entry name" value="ATAXIA TELANGIECTASIA MUTATED ATM -RELATED"/>
    <property type="match status" value="1"/>
</dbReference>
<dbReference type="InterPro" id="IPR046805">
    <property type="entry name" value="Tra1_ring"/>
</dbReference>
<dbReference type="GO" id="GO:0035267">
    <property type="term" value="C:NuA4 histone acetyltransferase complex"/>
    <property type="evidence" value="ECO:0007669"/>
    <property type="project" value="TreeGrafter"/>
</dbReference>
<organism evidence="1 2">
    <name type="scientific">Cervus elaphus hippelaphus</name>
    <name type="common">European red deer</name>
    <dbReference type="NCBI Taxonomy" id="46360"/>
    <lineage>
        <taxon>Eukaryota</taxon>
        <taxon>Metazoa</taxon>
        <taxon>Chordata</taxon>
        <taxon>Craniata</taxon>
        <taxon>Vertebrata</taxon>
        <taxon>Euteleostomi</taxon>
        <taxon>Mammalia</taxon>
        <taxon>Eutheria</taxon>
        <taxon>Laurasiatheria</taxon>
        <taxon>Artiodactyla</taxon>
        <taxon>Ruminantia</taxon>
        <taxon>Pecora</taxon>
        <taxon>Cervidae</taxon>
        <taxon>Cervinae</taxon>
        <taxon>Cervus</taxon>
    </lineage>
</organism>
<dbReference type="InterPro" id="IPR016024">
    <property type="entry name" value="ARM-type_fold"/>
</dbReference>
<dbReference type="Pfam" id="PF20206">
    <property type="entry name" value="Tra1_ring"/>
    <property type="match status" value="1"/>
</dbReference>
<reference evidence="1 2" key="1">
    <citation type="journal article" date="2018" name="Mol. Genet. Genomics">
        <title>The red deer Cervus elaphus genome CerEla1.0: sequencing, annotating, genes, and chromosomes.</title>
        <authorList>
            <person name="Bana N.A."/>
            <person name="Nyiri A."/>
            <person name="Nagy J."/>
            <person name="Frank K."/>
            <person name="Nagy T."/>
            <person name="Steger V."/>
            <person name="Schiller M."/>
            <person name="Lakatos P."/>
            <person name="Sugar L."/>
            <person name="Horn P."/>
            <person name="Barta E."/>
            <person name="Orosz L."/>
        </authorList>
    </citation>
    <scope>NUCLEOTIDE SEQUENCE [LARGE SCALE GENOMIC DNA]</scope>
    <source>
        <strain evidence="1">Hungarian</strain>
    </source>
</reference>
<dbReference type="Gene3D" id="1.25.10.10">
    <property type="entry name" value="Leucine-rich Repeat Variant"/>
    <property type="match status" value="1"/>
</dbReference>
<dbReference type="InterPro" id="IPR050517">
    <property type="entry name" value="DDR_Repair_Kinase"/>
</dbReference>
<keyword evidence="2" id="KW-1185">Reference proteome</keyword>
<evidence type="ECO:0000313" key="2">
    <source>
        <dbReference type="Proteomes" id="UP000242450"/>
    </source>
</evidence>
<dbReference type="EMBL" id="MKHE01000010">
    <property type="protein sequence ID" value="OWK11425.1"/>
    <property type="molecule type" value="Genomic_DNA"/>
</dbReference>
<dbReference type="InterPro" id="IPR011989">
    <property type="entry name" value="ARM-like"/>
</dbReference>
<dbReference type="GO" id="GO:0000124">
    <property type="term" value="C:SAGA complex"/>
    <property type="evidence" value="ECO:0007669"/>
    <property type="project" value="TreeGrafter"/>
</dbReference>
<dbReference type="InterPro" id="IPR046807">
    <property type="entry name" value="Tra1_central"/>
</dbReference>
<dbReference type="Pfam" id="PF20175">
    <property type="entry name" value="Tra1_central"/>
    <property type="match status" value="1"/>
</dbReference>
<dbReference type="SUPFAM" id="SSF48371">
    <property type="entry name" value="ARM repeat"/>
    <property type="match status" value="2"/>
</dbReference>
<dbReference type="GO" id="GO:0006281">
    <property type="term" value="P:DNA repair"/>
    <property type="evidence" value="ECO:0007669"/>
    <property type="project" value="TreeGrafter"/>
</dbReference>
<sequence length="1900" mass="215295">MDKKLDRVLKTNELKRKMAFVATQGATVVDQTTLMKKYLQFVAALTDVNTPDETKLKMMQEVSENFENVTSSPQYSTFLEHIIPRFLTFLQDGEVQFLQEKPAQQLRKLVLEIIHRIPTNEHLRPHTKNVLSVMFRFLEIHHFLDFVKQIYKELPKVVNRYFENPQVIPENTVPPPEMVGMVTTIAVKVNPERDDSETRAHSIIPRGSLSLKVLAELPIIVVLMYQLYKLNIHNVVAEFVPLIMNTIAIQELVTKYSQQMVKGMLQLLSNCPAETAHLRKELLIAAKHILTTELRNQFIPCMDKLFDESILIGSGYTARETLRPLAYSTLADLVHHVRQHLPLSDLSLAVQLFAKNIDDESLPSSIQTMSCKLLLNLVDCIRSKSEQESGNGRDVLMRMLEVFVLKFHTIARYQLSAIFKKCKPQSELGAVEAALPGKQGEKDKEDKQTFQVTDCRSLVKTLVCGVKTITWGITSCKAPGEAQFIPNKQLQPKETQIYIKLVKYAMQALDIYQVQIAGNGQTYIRVANCQTVRMKEEKEVLEHFAGVFTMMNPLTFKEIFQTTVPYMVERISKNYALQIVANSFLANPTTSALFATILVEYLLDRLPEMGSNVELSNLYLKLFKLVFGSVSLFAAENEQMLKPHLHKIVNSSMELAQTAKEPYNYFLLLRALFRSIGGGSHDLLYQEFLPLLPNLLQGLNMLQSGLHKQHMKDLFVELCLTVPVRLSSLLPYLPMLMDPLVSALNGSQTLVSQGLRTLELCVDNLQPDFLYDHIQPVRAELMQALWRTLRNPADSISHVAYRVLGKFGGSNRKMLKESQKLLYVVTEVQGPSVTVEFSDCKASLQLPMEKAIETALDCLKSANTEPYYRRQAWEVIKCFLVAMMSLEDNKHALYQLLAHPNFTEKTIPNVIISHRYKAQDTPARKTFEQALTGAFMSAVIKDLRPSALPFVASLIRHYTMVAVAQQCGPFLLPCYQGGSQPSTAMFHSEENGSKGMDPLVLIDAIAICMAYEEKELCKIGEVALAVIFDVASIILGSKERACQLPLFSYIEQAWYAKLGGVVSIKFLMERLPLTWVLQNQQTFLKALLFVMMDLTGEVSNGAVAMAKTTLEQLLMRCATPLKDEERAEEIVAAQEKSFHHVTHDLVREVTSPNSTVRKQAMHSLQVLAQVTGKSVTVIMEPHKEVLQDMVPPKKHLLRHQPANAQIGLMEGNTFCTTLQPRLFTMDLNVVEHKVFYTELLNLCEAEDSALTKLPCYKSLPSLVPLRIAALNALAACNYLPQSREKIIAALFKALNSTNSELQEAGEACMRKFLEGATIEVDQIHTHMRPLLMMLGDYRSLTLNVVNRLTSQHLRKWMEVVVLTHKGGQRSDGNVSDSFVSGGSPATGHCREHFRVREMLLVSILSEMKICSAIINLFHLIPAAPQTLVKPLLEVVMKTERAMLIEAGSPFREPLIKFLTRHPSQTVELFMMEATLNDPQWSRMFMSFLKHKDARPLRDVLAANPNRFITLLLPGGTQTAVRPGSPSTSTLRLDLQFQAVKIISIIVKNEDSWLASQHSLVSQLRRVWVSETFQERHRKENMAATNWKEPKLLAYCLLNYCKKNYGDIELLFQLLRAFTGRFLCNMTFLKEYMEEEIPKNYNIAQKRALFFRFVDFNDPNFGDELKAKVLQHILNPAFLYSFEKGEGEQLLGPPNPEGDNPESITSVFITKPEKQADMLDSLRIHLLQFATLLVEHAPHHIHDNNKNRNSKLRRLMTFAWPCLLSKACVDPACKYSGHLLLAHIIAKFAIHKKIVLQVFHSLLKAHAMEARAIVRQAMAILTPAVPARMEDGHQMLTHWTRKIIVEEGHTVPQLVHILHLIVQHFKVGTRCGWVGVEASERILIRSRAFALKFPSSFIFLQ</sequence>
<protein>
    <submittedName>
        <fullName evidence="1">TRRAP</fullName>
    </submittedName>
</protein>
<dbReference type="Proteomes" id="UP000242450">
    <property type="component" value="Chromosome 10"/>
</dbReference>
<dbReference type="PANTHER" id="PTHR11139:SF1">
    <property type="entry name" value="TRANSFORMATION_TRANSCRIPTION DOMAIN-ASSOCIATED PROTEIN"/>
    <property type="match status" value="1"/>
</dbReference>
<evidence type="ECO:0000313" key="1">
    <source>
        <dbReference type="EMBL" id="OWK11425.1"/>
    </source>
</evidence>
<dbReference type="GO" id="GO:0006355">
    <property type="term" value="P:regulation of DNA-templated transcription"/>
    <property type="evidence" value="ECO:0007669"/>
    <property type="project" value="TreeGrafter"/>
</dbReference>
<accession>A0A212CZM8</accession>